<evidence type="ECO:0000256" key="1">
    <source>
        <dbReference type="SAM" id="Coils"/>
    </source>
</evidence>
<name>A0A9W8UEJ3_9HYPO</name>
<dbReference type="Proteomes" id="UP001152130">
    <property type="component" value="Unassembled WGS sequence"/>
</dbReference>
<sequence>MQLTAPLVSYYSKTLHGLLLNTRAEKTKSFLASSPVKLLSSFWGGSSVHLSDTASVSSKHKQVPSIHRNNSQASVVSSIKGGKDGISQEETRTENPLMRLEQTFTSYVAALQNRKGLIIGRTLLQRSVVDELTVNELYNRLIESPYDFDATADLGTEVIFVAFEKFLRIAWADQISPVMSMKSMDTLQARVNKRVPGDFADFVNFLFGDMAPQNRRAFTALIKLLADLLDGCGNDGDRGALTLAFAELLVYDGTAANYINLLDRLVEDCDRIFEEPSLNHSFGLDSSTYESINSAIRGKGYTPSLASNTSSLRRKFGFDTLLRQNSKDDRSSVWRQLSKHRNPATGETNSLSKASLGRSRSIDDNTIPKKLARRPGSRDRPPIAGAFDEIQRPGSSHRLLETIGEPETERPPPTPRSPKKKRRSSLSDLKNLMATTTLDDGEESPQPLQEANQTSEKLNATSPKTTPSRIPVSPGVAQTMRVSRQKENVLDMLQPSLLEPSPLEPSDETVRRPSPLKIHRHSKTLSSSNIPTLRPYRSAPPGAESPPRPNSSPSRRGTQRLRLQSPQKLRERLNTEKQAVDDVDAALKSELSKIGEEMARLNEAQSPGSNSVDLRQVTAAVRELEDRVPAAIHDLQEKHTAIQRDMETTVKAAEAKVRAIDQLYKEAVAENELLYEKFNGELGKIVKALKGKGKEEKEELMVRLRDQSDETARMKKENARLKREMVSLRAALKGTTE</sequence>
<feature type="compositionally biased region" description="Polar residues" evidence="2">
    <location>
        <begin position="446"/>
        <end position="468"/>
    </location>
</feature>
<keyword evidence="1" id="KW-0175">Coiled coil</keyword>
<feature type="region of interest" description="Disordered" evidence="2">
    <location>
        <begin position="329"/>
        <end position="478"/>
    </location>
</feature>
<feature type="region of interest" description="Disordered" evidence="2">
    <location>
        <begin position="497"/>
        <end position="577"/>
    </location>
</feature>
<dbReference type="AlphaFoldDB" id="A0A9W8UEJ3"/>
<comment type="caution">
    <text evidence="3">The sequence shown here is derived from an EMBL/GenBank/DDBJ whole genome shotgun (WGS) entry which is preliminary data.</text>
</comment>
<dbReference type="EMBL" id="JAPDHF010000003">
    <property type="protein sequence ID" value="KAJ4020676.1"/>
    <property type="molecule type" value="Genomic_DNA"/>
</dbReference>
<accession>A0A9W8UEJ3</accession>
<evidence type="ECO:0000313" key="4">
    <source>
        <dbReference type="Proteomes" id="UP001152130"/>
    </source>
</evidence>
<evidence type="ECO:0000256" key="2">
    <source>
        <dbReference type="SAM" id="MobiDB-lite"/>
    </source>
</evidence>
<organism evidence="3 4">
    <name type="scientific">Fusarium irregulare</name>
    <dbReference type="NCBI Taxonomy" id="2494466"/>
    <lineage>
        <taxon>Eukaryota</taxon>
        <taxon>Fungi</taxon>
        <taxon>Dikarya</taxon>
        <taxon>Ascomycota</taxon>
        <taxon>Pezizomycotina</taxon>
        <taxon>Sordariomycetes</taxon>
        <taxon>Hypocreomycetidae</taxon>
        <taxon>Hypocreales</taxon>
        <taxon>Nectriaceae</taxon>
        <taxon>Fusarium</taxon>
        <taxon>Fusarium incarnatum-equiseti species complex</taxon>
    </lineage>
</organism>
<dbReference type="OrthoDB" id="4066896at2759"/>
<feature type="coiled-coil region" evidence="1">
    <location>
        <begin position="697"/>
        <end position="731"/>
    </location>
</feature>
<keyword evidence="4" id="KW-1185">Reference proteome</keyword>
<proteinExistence type="predicted"/>
<protein>
    <submittedName>
        <fullName evidence="3">Uncharacterized protein</fullName>
    </submittedName>
</protein>
<gene>
    <name evidence="3" type="ORF">NW766_002168</name>
</gene>
<evidence type="ECO:0000313" key="3">
    <source>
        <dbReference type="EMBL" id="KAJ4020676.1"/>
    </source>
</evidence>
<feature type="compositionally biased region" description="Basic and acidic residues" evidence="2">
    <location>
        <begin position="568"/>
        <end position="577"/>
    </location>
</feature>
<reference evidence="3" key="1">
    <citation type="submission" date="2022-10" db="EMBL/GenBank/DDBJ databases">
        <title>Fusarium specimens isolated from Avocado Roots.</title>
        <authorList>
            <person name="Stajich J."/>
            <person name="Roper C."/>
            <person name="Heimlech-Rivalta G."/>
        </authorList>
    </citation>
    <scope>NUCLEOTIDE SEQUENCE</scope>
    <source>
        <strain evidence="3">CF00143</strain>
    </source>
</reference>